<keyword evidence="2" id="KW-1185">Reference proteome</keyword>
<evidence type="ECO:0000313" key="2">
    <source>
        <dbReference type="Proteomes" id="UP000696280"/>
    </source>
</evidence>
<gene>
    <name evidence="1" type="ORF">HYFRA_00004179</name>
</gene>
<sequence length="89" mass="9657">MPQRAVFRPARGLDLPQRKFALGFMTPLWSSGHECQQPVVPLSTLAKTCVCLALGIRPETTSALMTQGIAILATYSSDLQACLAVRAKR</sequence>
<protein>
    <submittedName>
        <fullName evidence="1">Uncharacterized protein</fullName>
    </submittedName>
</protein>
<proteinExistence type="predicted"/>
<dbReference type="AlphaFoldDB" id="A0A9N9PPW3"/>
<organism evidence="1 2">
    <name type="scientific">Hymenoscyphus fraxineus</name>
    <dbReference type="NCBI Taxonomy" id="746836"/>
    <lineage>
        <taxon>Eukaryota</taxon>
        <taxon>Fungi</taxon>
        <taxon>Dikarya</taxon>
        <taxon>Ascomycota</taxon>
        <taxon>Pezizomycotina</taxon>
        <taxon>Leotiomycetes</taxon>
        <taxon>Helotiales</taxon>
        <taxon>Helotiaceae</taxon>
        <taxon>Hymenoscyphus</taxon>
    </lineage>
</organism>
<comment type="caution">
    <text evidence="1">The sequence shown here is derived from an EMBL/GenBank/DDBJ whole genome shotgun (WGS) entry which is preliminary data.</text>
</comment>
<accession>A0A9N9PPW3</accession>
<dbReference type="Proteomes" id="UP000696280">
    <property type="component" value="Unassembled WGS sequence"/>
</dbReference>
<dbReference type="EMBL" id="CAJVRL010000025">
    <property type="protein sequence ID" value="CAG8949852.1"/>
    <property type="molecule type" value="Genomic_DNA"/>
</dbReference>
<evidence type="ECO:0000313" key="1">
    <source>
        <dbReference type="EMBL" id="CAG8949852.1"/>
    </source>
</evidence>
<name>A0A9N9PPW3_9HELO</name>
<reference evidence="1" key="1">
    <citation type="submission" date="2021-07" db="EMBL/GenBank/DDBJ databases">
        <authorList>
            <person name="Durling M."/>
        </authorList>
    </citation>
    <scope>NUCLEOTIDE SEQUENCE</scope>
</reference>